<evidence type="ECO:0000256" key="1">
    <source>
        <dbReference type="SAM" id="MobiDB-lite"/>
    </source>
</evidence>
<gene>
    <name evidence="2" type="ORF">Pyn_38450</name>
</gene>
<dbReference type="EMBL" id="PJQY01003801">
    <property type="protein sequence ID" value="PQM34536.1"/>
    <property type="molecule type" value="Genomic_DNA"/>
</dbReference>
<organism evidence="2 3">
    <name type="scientific">Prunus yedoensis var. nudiflora</name>
    <dbReference type="NCBI Taxonomy" id="2094558"/>
    <lineage>
        <taxon>Eukaryota</taxon>
        <taxon>Viridiplantae</taxon>
        <taxon>Streptophyta</taxon>
        <taxon>Embryophyta</taxon>
        <taxon>Tracheophyta</taxon>
        <taxon>Spermatophyta</taxon>
        <taxon>Magnoliopsida</taxon>
        <taxon>eudicotyledons</taxon>
        <taxon>Gunneridae</taxon>
        <taxon>Pentapetalae</taxon>
        <taxon>rosids</taxon>
        <taxon>fabids</taxon>
        <taxon>Rosales</taxon>
        <taxon>Rosaceae</taxon>
        <taxon>Amygdaloideae</taxon>
        <taxon>Amygdaleae</taxon>
        <taxon>Prunus</taxon>
    </lineage>
</organism>
<protein>
    <submittedName>
        <fullName evidence="2">Uncharacterized protein</fullName>
    </submittedName>
</protein>
<reference evidence="2 3" key="1">
    <citation type="submission" date="2018-02" db="EMBL/GenBank/DDBJ databases">
        <title>Draft genome of wild Prunus yedoensis var. nudiflora.</title>
        <authorList>
            <person name="Baek S."/>
            <person name="Kim J.-H."/>
            <person name="Choi K."/>
            <person name="Kim G.-B."/>
            <person name="Cho A."/>
            <person name="Jang H."/>
            <person name="Shin C.-H."/>
            <person name="Yu H.-J."/>
            <person name="Mun J.-H."/>
        </authorList>
    </citation>
    <scope>NUCLEOTIDE SEQUENCE [LARGE SCALE GENOMIC DNA]</scope>
    <source>
        <strain evidence="3">cv. Jeju island</strain>
        <tissue evidence="2">Leaf</tissue>
    </source>
</reference>
<proteinExistence type="predicted"/>
<name>A0A314UCR1_PRUYE</name>
<accession>A0A314UCR1</accession>
<comment type="caution">
    <text evidence="2">The sequence shown here is derived from an EMBL/GenBank/DDBJ whole genome shotgun (WGS) entry which is preliminary data.</text>
</comment>
<feature type="region of interest" description="Disordered" evidence="1">
    <location>
        <begin position="91"/>
        <end position="113"/>
    </location>
</feature>
<dbReference type="Proteomes" id="UP000250321">
    <property type="component" value="Unassembled WGS sequence"/>
</dbReference>
<evidence type="ECO:0000313" key="3">
    <source>
        <dbReference type="Proteomes" id="UP000250321"/>
    </source>
</evidence>
<dbReference type="AlphaFoldDB" id="A0A314UCR1"/>
<evidence type="ECO:0000313" key="2">
    <source>
        <dbReference type="EMBL" id="PQM34536.1"/>
    </source>
</evidence>
<sequence>MREEVESHSEVDRQDGGIRVPFGKVPKLNFLVESGGGGGSLLGPDGGIGMPFGKVPKLNFLDVPVLGPVGGTRALAAFQKFKLLWVNSPPPCEEHEAKPKSSTSTEATHEIFS</sequence>
<keyword evidence="3" id="KW-1185">Reference proteome</keyword>